<gene>
    <name evidence="1" type="ORF">KDA27_09255</name>
</gene>
<dbReference type="Proteomes" id="UP000739538">
    <property type="component" value="Unassembled WGS sequence"/>
</dbReference>
<evidence type="ECO:0000313" key="2">
    <source>
        <dbReference type="Proteomes" id="UP000739538"/>
    </source>
</evidence>
<comment type="caution">
    <text evidence="1">The sequence shown here is derived from an EMBL/GenBank/DDBJ whole genome shotgun (WGS) entry which is preliminary data.</text>
</comment>
<reference evidence="1" key="2">
    <citation type="journal article" date="2021" name="Microbiome">
        <title>Successional dynamics and alternative stable states in a saline activated sludge microbial community over 9 years.</title>
        <authorList>
            <person name="Wang Y."/>
            <person name="Ye J."/>
            <person name="Ju F."/>
            <person name="Liu L."/>
            <person name="Boyd J.A."/>
            <person name="Deng Y."/>
            <person name="Parks D.H."/>
            <person name="Jiang X."/>
            <person name="Yin X."/>
            <person name="Woodcroft B.J."/>
            <person name="Tyson G.W."/>
            <person name="Hugenholtz P."/>
            <person name="Polz M.F."/>
            <person name="Zhang T."/>
        </authorList>
    </citation>
    <scope>NUCLEOTIDE SEQUENCE</scope>
    <source>
        <strain evidence="1">HKST-UBA02</strain>
    </source>
</reference>
<name>A0A956SD31_UNCEI</name>
<organism evidence="1 2">
    <name type="scientific">Eiseniibacteriota bacterium</name>
    <dbReference type="NCBI Taxonomy" id="2212470"/>
    <lineage>
        <taxon>Bacteria</taxon>
        <taxon>Candidatus Eiseniibacteriota</taxon>
    </lineage>
</organism>
<evidence type="ECO:0000313" key="1">
    <source>
        <dbReference type="EMBL" id="MCA9755976.1"/>
    </source>
</evidence>
<feature type="non-terminal residue" evidence="1">
    <location>
        <position position="1"/>
    </location>
</feature>
<dbReference type="AlphaFoldDB" id="A0A956SD31"/>
<proteinExistence type="predicted"/>
<sequence>VEMIIDQLTARGVMEAAALYEPPFSSLHSGGPEGLFAKKRGVVDAIFGALRDAHSGLAVGG</sequence>
<protein>
    <recommendedName>
        <fullName evidence="3">EcoEI R protein C-terminal domain-containing protein</fullName>
    </recommendedName>
</protein>
<evidence type="ECO:0008006" key="3">
    <source>
        <dbReference type="Google" id="ProtNLM"/>
    </source>
</evidence>
<accession>A0A956SD31</accession>
<reference evidence="1" key="1">
    <citation type="submission" date="2020-04" db="EMBL/GenBank/DDBJ databases">
        <authorList>
            <person name="Zhang T."/>
        </authorList>
    </citation>
    <scope>NUCLEOTIDE SEQUENCE</scope>
    <source>
        <strain evidence="1">HKST-UBA02</strain>
    </source>
</reference>
<dbReference type="EMBL" id="JAGQHS010000037">
    <property type="protein sequence ID" value="MCA9755976.1"/>
    <property type="molecule type" value="Genomic_DNA"/>
</dbReference>